<protein>
    <recommendedName>
        <fullName evidence="3">DUF3970 domain-containing protein</fullName>
    </recommendedName>
</protein>
<dbReference type="Proteomes" id="UP000217549">
    <property type="component" value="Chromosome I"/>
</dbReference>
<dbReference type="EMBL" id="LT907978">
    <property type="protein sequence ID" value="SOB72708.1"/>
    <property type="molecule type" value="Genomic_DNA"/>
</dbReference>
<dbReference type="RefSeq" id="WP_173854288.1">
    <property type="nucleotide sequence ID" value="NZ_LT907978.1"/>
</dbReference>
<evidence type="ECO:0000313" key="1">
    <source>
        <dbReference type="EMBL" id="SOB72708.1"/>
    </source>
</evidence>
<gene>
    <name evidence="1" type="ORF">EHLA_2075</name>
</gene>
<organism evidence="1 2">
    <name type="scientific">Anaerobutyricum hallii</name>
    <dbReference type="NCBI Taxonomy" id="39488"/>
    <lineage>
        <taxon>Bacteria</taxon>
        <taxon>Bacillati</taxon>
        <taxon>Bacillota</taxon>
        <taxon>Clostridia</taxon>
        <taxon>Lachnospirales</taxon>
        <taxon>Lachnospiraceae</taxon>
        <taxon>Anaerobutyricum</taxon>
    </lineage>
</organism>
<evidence type="ECO:0000313" key="2">
    <source>
        <dbReference type="Proteomes" id="UP000217549"/>
    </source>
</evidence>
<dbReference type="AlphaFoldDB" id="A0A285PSW3"/>
<dbReference type="KEGG" id="ehl:EHLA_2075"/>
<keyword evidence="2" id="KW-1185">Reference proteome</keyword>
<reference evidence="2" key="1">
    <citation type="submission" date="2017-09" db="EMBL/GenBank/DDBJ databases">
        <authorList>
            <person name="Shetty A S."/>
        </authorList>
    </citation>
    <scope>NUCLEOTIDE SEQUENCE [LARGE SCALE GENOMIC DNA]</scope>
</reference>
<accession>A0A285PSW3</accession>
<proteinExistence type="predicted"/>
<evidence type="ECO:0008006" key="3">
    <source>
        <dbReference type="Google" id="ProtNLM"/>
    </source>
</evidence>
<sequence length="55" mass="6770">MLKIRLQGTTNDIKWFRKILERNNKIKLLHFSEPFANKGTKKYFRVYVEVEKNRE</sequence>
<name>A0A285PSW3_9FIRM</name>